<dbReference type="Proteomes" id="UP000248840">
    <property type="component" value="Unassembled WGS sequence"/>
</dbReference>
<evidence type="ECO:0000256" key="3">
    <source>
        <dbReference type="ARBA" id="ARBA00023295"/>
    </source>
</evidence>
<name>A0A328YKK4_9FLAO</name>
<dbReference type="GO" id="GO:0005737">
    <property type="term" value="C:cytoplasm"/>
    <property type="evidence" value="ECO:0007669"/>
    <property type="project" value="TreeGrafter"/>
</dbReference>
<keyword evidence="2 4" id="KW-0378">Hydrolase</keyword>
<feature type="domain" description="Glycosyl hydrolase family 32 C-terminal" evidence="6">
    <location>
        <begin position="375"/>
        <end position="460"/>
    </location>
</feature>
<evidence type="ECO:0000313" key="8">
    <source>
        <dbReference type="Proteomes" id="UP000248840"/>
    </source>
</evidence>
<dbReference type="AlphaFoldDB" id="A0A328YKK4"/>
<comment type="similarity">
    <text evidence="1 4">Belongs to the glycosyl hydrolase 32 family.</text>
</comment>
<evidence type="ECO:0000256" key="4">
    <source>
        <dbReference type="RuleBase" id="RU362110"/>
    </source>
</evidence>
<dbReference type="Gene3D" id="2.60.120.560">
    <property type="entry name" value="Exo-inulinase, domain 1"/>
    <property type="match status" value="1"/>
</dbReference>
<dbReference type="EMBL" id="QLSZ01000010">
    <property type="protein sequence ID" value="RAR70666.1"/>
    <property type="molecule type" value="Genomic_DNA"/>
</dbReference>
<dbReference type="GO" id="GO:0005987">
    <property type="term" value="P:sucrose catabolic process"/>
    <property type="evidence" value="ECO:0007669"/>
    <property type="project" value="TreeGrafter"/>
</dbReference>
<dbReference type="InterPro" id="IPR013189">
    <property type="entry name" value="Glyco_hydro_32_C"/>
</dbReference>
<dbReference type="SUPFAM" id="SSF75005">
    <property type="entry name" value="Arabinanase/levansucrase/invertase"/>
    <property type="match status" value="1"/>
</dbReference>
<evidence type="ECO:0000259" key="6">
    <source>
        <dbReference type="Pfam" id="PF08244"/>
    </source>
</evidence>
<dbReference type="PANTHER" id="PTHR42800">
    <property type="entry name" value="EXOINULINASE INUD (AFU_ORTHOLOGUE AFUA_5G00480)"/>
    <property type="match status" value="1"/>
</dbReference>
<dbReference type="GO" id="GO:0004575">
    <property type="term" value="F:sucrose alpha-glucosidase activity"/>
    <property type="evidence" value="ECO:0007669"/>
    <property type="project" value="TreeGrafter"/>
</dbReference>
<evidence type="ECO:0000256" key="1">
    <source>
        <dbReference type="ARBA" id="ARBA00009902"/>
    </source>
</evidence>
<keyword evidence="3 4" id="KW-0326">Glycosidase</keyword>
<keyword evidence="8" id="KW-1185">Reference proteome</keyword>
<dbReference type="RefSeq" id="WP_112113788.1">
    <property type="nucleotide sequence ID" value="NZ_QLSZ01000010.1"/>
</dbReference>
<dbReference type="InterPro" id="IPR023296">
    <property type="entry name" value="Glyco_hydro_beta-prop_sf"/>
</dbReference>
<dbReference type="SMART" id="SM00640">
    <property type="entry name" value="Glyco_32"/>
    <property type="match status" value="1"/>
</dbReference>
<dbReference type="InterPro" id="IPR001362">
    <property type="entry name" value="Glyco_hydro_32"/>
</dbReference>
<dbReference type="SUPFAM" id="SSF49899">
    <property type="entry name" value="Concanavalin A-like lectins/glucanases"/>
    <property type="match status" value="1"/>
</dbReference>
<dbReference type="Pfam" id="PF08244">
    <property type="entry name" value="Glyco_hydro_32C"/>
    <property type="match status" value="1"/>
</dbReference>
<protein>
    <submittedName>
        <fullName evidence="7">Sucrose-6-phosphate hydrolase SacC (GH32 family)</fullName>
    </submittedName>
</protein>
<evidence type="ECO:0000256" key="2">
    <source>
        <dbReference type="ARBA" id="ARBA00022801"/>
    </source>
</evidence>
<feature type="domain" description="Glycosyl hydrolase family 32 N-terminal" evidence="5">
    <location>
        <begin position="40"/>
        <end position="324"/>
    </location>
</feature>
<reference evidence="7 8" key="1">
    <citation type="submission" date="2018-06" db="EMBL/GenBank/DDBJ databases">
        <title>Genomic Encyclopedia of Archaeal and Bacterial Type Strains, Phase II (KMG-II): from individual species to whole genera.</title>
        <authorList>
            <person name="Goeker M."/>
        </authorList>
    </citation>
    <scope>NUCLEOTIDE SEQUENCE [LARGE SCALE GENOMIC DNA]</scope>
    <source>
        <strain evidence="7 8">DSM 25663</strain>
    </source>
</reference>
<evidence type="ECO:0000313" key="7">
    <source>
        <dbReference type="EMBL" id="RAR70666.1"/>
    </source>
</evidence>
<dbReference type="InterPro" id="IPR013320">
    <property type="entry name" value="ConA-like_dom_sf"/>
</dbReference>
<dbReference type="OrthoDB" id="9759709at2"/>
<comment type="caution">
    <text evidence="7">The sequence shown here is derived from an EMBL/GenBank/DDBJ whole genome shotgun (WGS) entry which is preliminary data.</text>
</comment>
<proteinExistence type="inferred from homology"/>
<dbReference type="Pfam" id="PF00251">
    <property type="entry name" value="Glyco_hydro_32N"/>
    <property type="match status" value="1"/>
</dbReference>
<organism evidence="7 8">
    <name type="scientific">Flavobacterium aciduliphilum</name>
    <dbReference type="NCBI Taxonomy" id="1101402"/>
    <lineage>
        <taxon>Bacteria</taxon>
        <taxon>Pseudomonadati</taxon>
        <taxon>Bacteroidota</taxon>
        <taxon>Flavobacteriia</taxon>
        <taxon>Flavobacteriales</taxon>
        <taxon>Flavobacteriaceae</taxon>
        <taxon>Flavobacterium</taxon>
    </lineage>
</organism>
<dbReference type="InterPro" id="IPR013148">
    <property type="entry name" value="Glyco_hydro_32_N"/>
</dbReference>
<dbReference type="Gene3D" id="2.115.10.20">
    <property type="entry name" value="Glycosyl hydrolase domain, family 43"/>
    <property type="match status" value="1"/>
</dbReference>
<gene>
    <name evidence="7" type="ORF">CLV55_11066</name>
</gene>
<dbReference type="PANTHER" id="PTHR42800:SF1">
    <property type="entry name" value="EXOINULINASE INUD (AFU_ORTHOLOGUE AFUA_5G00480)"/>
    <property type="match status" value="1"/>
</dbReference>
<sequence>MKRYVLGAFLFLNILWSQVSKDSSYYHYACMEKSTDAVKNIVYVKGTYHLFLPSIVEAKTGTSTLNHVISTDLLHWVSTNPISLSNSDTECVMETVVVDQENAAGLGNNTLVALVSHRSNDKNATKGAKFFEFEYSTNEGKSWKKLKYNTDFIKDEKETIQSFQLIWNEPFKKWHLIQCLNDGIKIWSSPNLTEWHYESTFKPIKNESEKLWKKSSLFSIKTTTGEEKWLLIVDIQDTTSEQNQGSFCYIGTFDGTKFTNEQTPLALDYGTDAYSSAIASTPEKTLLRWSNSNKEFHQSGIDEGTSTLLLPKTIELYKENNRYKIRQQVLSSIPMKLMFEEKNIQTPYEKTAQEWNRSLVSLTFQKASDCMLLFSNELGETYSVTFSEKNLIVDRRMAGSYTFESKPQSIPMEDNLLNLDVFLDQNLIEILANKGKYVITQHIQPTQNFTKVTLITKETSSIYAIKCQHITLEQ</sequence>
<evidence type="ECO:0000259" key="5">
    <source>
        <dbReference type="Pfam" id="PF00251"/>
    </source>
</evidence>
<accession>A0A328YKK4</accession>